<evidence type="ECO:0008006" key="3">
    <source>
        <dbReference type="Google" id="ProtNLM"/>
    </source>
</evidence>
<dbReference type="Proteomes" id="UP000798808">
    <property type="component" value="Unassembled WGS sequence"/>
</dbReference>
<gene>
    <name evidence="1" type="ORF">E1163_11335</name>
</gene>
<protein>
    <recommendedName>
        <fullName evidence="3">STAS/SEC14 domain-containing protein</fullName>
    </recommendedName>
</protein>
<accession>A0ABW9RN33</accession>
<dbReference type="RefSeq" id="WP_155171739.1">
    <property type="nucleotide sequence ID" value="NZ_BAAAFL010000068.1"/>
</dbReference>
<organism evidence="1 2">
    <name type="scientific">Fulvivirga kasyanovii</name>
    <dbReference type="NCBI Taxonomy" id="396812"/>
    <lineage>
        <taxon>Bacteria</taxon>
        <taxon>Pseudomonadati</taxon>
        <taxon>Bacteroidota</taxon>
        <taxon>Cytophagia</taxon>
        <taxon>Cytophagales</taxon>
        <taxon>Fulvivirgaceae</taxon>
        <taxon>Fulvivirga</taxon>
    </lineage>
</organism>
<proteinExistence type="predicted"/>
<evidence type="ECO:0000313" key="1">
    <source>
        <dbReference type="EMBL" id="MTI25537.1"/>
    </source>
</evidence>
<evidence type="ECO:0000313" key="2">
    <source>
        <dbReference type="Proteomes" id="UP000798808"/>
    </source>
</evidence>
<comment type="caution">
    <text evidence="1">The sequence shown here is derived from an EMBL/GenBank/DDBJ whole genome shotgun (WGS) entry which is preliminary data.</text>
</comment>
<reference evidence="1 2" key="1">
    <citation type="submission" date="2019-02" db="EMBL/GenBank/DDBJ databases">
        <authorList>
            <person name="Goldberg S.R."/>
            <person name="Haltli B.A."/>
            <person name="Correa H."/>
            <person name="Russell K.G."/>
        </authorList>
    </citation>
    <scope>NUCLEOTIDE SEQUENCE [LARGE SCALE GENOMIC DNA]</scope>
    <source>
        <strain evidence="1 2">JCM 16186</strain>
    </source>
</reference>
<name>A0ABW9RN33_9BACT</name>
<dbReference type="EMBL" id="SMLW01000522">
    <property type="protein sequence ID" value="MTI25537.1"/>
    <property type="molecule type" value="Genomic_DNA"/>
</dbReference>
<sequence length="142" mass="16596">MIRLYATEKVNLDFDPAVPCFIDAKFGFQLTEEFRYCMKYALQLFKEKREEYPSIGWIANLSQVNVLDPEDSKWMISYWNPAALEVGLRCVAFIEPESDFLRGNVERYTQKSEPMGMVINSFCDLEMAKDWLRSQLLVTNTP</sequence>
<keyword evidence="2" id="KW-1185">Reference proteome</keyword>